<evidence type="ECO:0000256" key="1">
    <source>
        <dbReference type="ARBA" id="ARBA00007587"/>
    </source>
</evidence>
<feature type="active site" description="Proton acceptor" evidence="8">
    <location>
        <position position="84"/>
    </location>
</feature>
<dbReference type="InterPro" id="IPR020633">
    <property type="entry name" value="Thymidine_kinase_CS"/>
</dbReference>
<dbReference type="NCBIfam" id="NF003296">
    <property type="entry name" value="PRK04296.1-1"/>
    <property type="match status" value="1"/>
</dbReference>
<evidence type="ECO:0000256" key="4">
    <source>
        <dbReference type="ARBA" id="ARBA00022679"/>
    </source>
</evidence>
<evidence type="ECO:0000256" key="5">
    <source>
        <dbReference type="ARBA" id="ARBA00022741"/>
    </source>
</evidence>
<keyword evidence="8" id="KW-0862">Zinc</keyword>
<comment type="subunit">
    <text evidence="8">Homotetramer.</text>
</comment>
<keyword evidence="8" id="KW-0963">Cytoplasm</keyword>
<proteinExistence type="inferred from homology"/>
<evidence type="ECO:0000256" key="2">
    <source>
        <dbReference type="ARBA" id="ARBA00012118"/>
    </source>
</evidence>
<gene>
    <name evidence="8" type="primary">tdk</name>
    <name evidence="11" type="ORF">JYK00_00415</name>
</gene>
<comment type="catalytic activity">
    <reaction evidence="8 9">
        <text>thymidine + ATP = dTMP + ADP + H(+)</text>
        <dbReference type="Rhea" id="RHEA:19129"/>
        <dbReference type="ChEBI" id="CHEBI:15378"/>
        <dbReference type="ChEBI" id="CHEBI:17748"/>
        <dbReference type="ChEBI" id="CHEBI:30616"/>
        <dbReference type="ChEBI" id="CHEBI:63528"/>
        <dbReference type="ChEBI" id="CHEBI:456216"/>
        <dbReference type="EC" id="2.7.1.21"/>
    </reaction>
</comment>
<feature type="binding site" evidence="8">
    <location>
        <begin position="83"/>
        <end position="86"/>
    </location>
    <ligand>
        <name>ATP</name>
        <dbReference type="ChEBI" id="CHEBI:30616"/>
    </ligand>
</feature>
<protein>
    <recommendedName>
        <fullName evidence="2 8">Thymidine kinase</fullName>
        <ecNumber evidence="2 8">2.7.1.21</ecNumber>
    </recommendedName>
</protein>
<feature type="binding site" evidence="8">
    <location>
        <position position="140"/>
    </location>
    <ligand>
        <name>Zn(2+)</name>
        <dbReference type="ChEBI" id="CHEBI:29105"/>
    </ligand>
</feature>
<reference evidence="11 12" key="1">
    <citation type="submission" date="2021-03" db="EMBL/GenBank/DDBJ databases">
        <title>Thermosipho ferrireducens sp.nov., an anaerobic thermophilic iron-reducing bacterium isolated from a deep-sea hydrothermal sulfide deposits.</title>
        <authorList>
            <person name="Zeng X."/>
            <person name="Chen Y."/>
            <person name="Shao Z."/>
        </authorList>
    </citation>
    <scope>NUCLEOTIDE SEQUENCE [LARGE SCALE GENOMIC DNA]</scope>
    <source>
        <strain evidence="11 12">JL129W03</strain>
    </source>
</reference>
<evidence type="ECO:0000313" key="12">
    <source>
        <dbReference type="Proteomes" id="UP000671862"/>
    </source>
</evidence>
<keyword evidence="8" id="KW-0479">Metal-binding</keyword>
<evidence type="ECO:0000256" key="9">
    <source>
        <dbReference type="RuleBase" id="RU000544"/>
    </source>
</evidence>
<comment type="similarity">
    <text evidence="1 8 10">Belongs to the thymidine kinase family.</text>
</comment>
<dbReference type="InterPro" id="IPR001267">
    <property type="entry name" value="Thymidine_kinase"/>
</dbReference>
<feature type="binding site" evidence="8">
    <location>
        <position position="176"/>
    </location>
    <ligand>
        <name>Zn(2+)</name>
        <dbReference type="ChEBI" id="CHEBI:29105"/>
    </ligand>
</feature>
<dbReference type="SUPFAM" id="SSF57716">
    <property type="entry name" value="Glucocorticoid receptor-like (DNA-binding domain)"/>
    <property type="match status" value="1"/>
</dbReference>
<dbReference type="SUPFAM" id="SSF52540">
    <property type="entry name" value="P-loop containing nucleoside triphosphate hydrolases"/>
    <property type="match status" value="1"/>
</dbReference>
<evidence type="ECO:0000256" key="3">
    <source>
        <dbReference type="ARBA" id="ARBA00022634"/>
    </source>
</evidence>
<keyword evidence="7 8" id="KW-0067">ATP-binding</keyword>
<feature type="binding site" evidence="8">
    <location>
        <begin position="10"/>
        <end position="17"/>
    </location>
    <ligand>
        <name>ATP</name>
        <dbReference type="ChEBI" id="CHEBI:30616"/>
    </ligand>
</feature>
<name>A0ABX7S649_9BACT</name>
<evidence type="ECO:0000313" key="11">
    <source>
        <dbReference type="EMBL" id="QTA38047.1"/>
    </source>
</evidence>
<dbReference type="EMBL" id="CP071446">
    <property type="protein sequence ID" value="QTA38047.1"/>
    <property type="molecule type" value="Genomic_DNA"/>
</dbReference>
<keyword evidence="3 8" id="KW-0237">DNA synthesis</keyword>
<keyword evidence="5 8" id="KW-0547">Nucleotide-binding</keyword>
<evidence type="ECO:0000256" key="10">
    <source>
        <dbReference type="RuleBase" id="RU004165"/>
    </source>
</evidence>
<evidence type="ECO:0000256" key="6">
    <source>
        <dbReference type="ARBA" id="ARBA00022777"/>
    </source>
</evidence>
<sequence length="183" mass="20328">MTGKITVITGPMYSGKTTELLSFVEIYNIGKKKTLVFKPAVDNRYGHDIVSTHTGFSVKAEIIARASEIMKKITPEFDAIFIDEVQFLDTELVEIAKKLAFQGIDVYCAGLDMSYLEKPFETTARLLAIADVVIKKKAVCEKCGEHRATYSYKIVPDGGEIDVGGKDKYIAICRDCLKQLKST</sequence>
<evidence type="ECO:0000256" key="8">
    <source>
        <dbReference type="HAMAP-Rule" id="MF_00124"/>
    </source>
</evidence>
<keyword evidence="6 8" id="KW-0418">Kinase</keyword>
<dbReference type="PANTHER" id="PTHR11441">
    <property type="entry name" value="THYMIDINE KINASE"/>
    <property type="match status" value="1"/>
</dbReference>
<dbReference type="RefSeq" id="WP_207566768.1">
    <property type="nucleotide sequence ID" value="NZ_CP071446.1"/>
</dbReference>
<feature type="binding site" evidence="8">
    <location>
        <position position="143"/>
    </location>
    <ligand>
        <name>Zn(2+)</name>
        <dbReference type="ChEBI" id="CHEBI:29105"/>
    </ligand>
</feature>
<dbReference type="EC" id="2.7.1.21" evidence="2 8"/>
<dbReference type="PIRSF" id="PIRSF035805">
    <property type="entry name" value="TK_cell"/>
    <property type="match status" value="1"/>
</dbReference>
<comment type="subcellular location">
    <subcellularLocation>
        <location evidence="8">Cytoplasm</location>
    </subcellularLocation>
</comment>
<accession>A0ABX7S649</accession>
<keyword evidence="12" id="KW-1185">Reference proteome</keyword>
<dbReference type="PANTHER" id="PTHR11441:SF0">
    <property type="entry name" value="THYMIDINE KINASE, CYTOSOLIC"/>
    <property type="match status" value="1"/>
</dbReference>
<dbReference type="Gene3D" id="3.40.50.300">
    <property type="entry name" value="P-loop containing nucleotide triphosphate hydrolases"/>
    <property type="match status" value="1"/>
</dbReference>
<dbReference type="HAMAP" id="MF_00124">
    <property type="entry name" value="Thymidine_kinase"/>
    <property type="match status" value="1"/>
</dbReference>
<evidence type="ECO:0000256" key="7">
    <source>
        <dbReference type="ARBA" id="ARBA00022840"/>
    </source>
</evidence>
<dbReference type="PROSITE" id="PS00603">
    <property type="entry name" value="TK_CELLULAR_TYPE"/>
    <property type="match status" value="1"/>
</dbReference>
<feature type="binding site" evidence="8">
    <location>
        <position position="173"/>
    </location>
    <ligand>
        <name>Zn(2+)</name>
        <dbReference type="ChEBI" id="CHEBI:29105"/>
    </ligand>
</feature>
<dbReference type="Proteomes" id="UP000671862">
    <property type="component" value="Chromosome"/>
</dbReference>
<dbReference type="Gene3D" id="3.30.60.20">
    <property type="match status" value="1"/>
</dbReference>
<keyword evidence="4 8" id="KW-0808">Transferase</keyword>
<organism evidence="11 12">
    <name type="scientific">Thermosipho ferrireducens</name>
    <dbReference type="NCBI Taxonomy" id="2571116"/>
    <lineage>
        <taxon>Bacteria</taxon>
        <taxon>Thermotogati</taxon>
        <taxon>Thermotogota</taxon>
        <taxon>Thermotogae</taxon>
        <taxon>Thermotogales</taxon>
        <taxon>Fervidobacteriaceae</taxon>
        <taxon>Thermosipho</taxon>
    </lineage>
</organism>
<dbReference type="Pfam" id="PF00265">
    <property type="entry name" value="TK"/>
    <property type="match status" value="1"/>
</dbReference>
<dbReference type="InterPro" id="IPR027417">
    <property type="entry name" value="P-loop_NTPase"/>
</dbReference>
<dbReference type="GO" id="GO:0004797">
    <property type="term" value="F:thymidine kinase activity"/>
    <property type="evidence" value="ECO:0007669"/>
    <property type="project" value="UniProtKB-EC"/>
</dbReference>